<protein>
    <submittedName>
        <fullName evidence="4">TetR/AcrR family transcriptional regulator</fullName>
    </submittedName>
</protein>
<evidence type="ECO:0000256" key="2">
    <source>
        <dbReference type="PROSITE-ProRule" id="PRU00335"/>
    </source>
</evidence>
<organism evidence="4 5">
    <name type="scientific">Streptomyces gobitricini</name>
    <dbReference type="NCBI Taxonomy" id="68211"/>
    <lineage>
        <taxon>Bacteria</taxon>
        <taxon>Bacillati</taxon>
        <taxon>Actinomycetota</taxon>
        <taxon>Actinomycetes</taxon>
        <taxon>Kitasatosporales</taxon>
        <taxon>Streptomycetaceae</taxon>
        <taxon>Streptomyces</taxon>
    </lineage>
</organism>
<dbReference type="PROSITE" id="PS50977">
    <property type="entry name" value="HTH_TETR_2"/>
    <property type="match status" value="1"/>
</dbReference>
<dbReference type="Pfam" id="PF17940">
    <property type="entry name" value="TetR_C_31"/>
    <property type="match status" value="1"/>
</dbReference>
<evidence type="ECO:0000259" key="3">
    <source>
        <dbReference type="PROSITE" id="PS50977"/>
    </source>
</evidence>
<dbReference type="InterPro" id="IPR009057">
    <property type="entry name" value="Homeodomain-like_sf"/>
</dbReference>
<comment type="caution">
    <text evidence="4">The sequence shown here is derived from an EMBL/GenBank/DDBJ whole genome shotgun (WGS) entry which is preliminary data.</text>
</comment>
<name>A0ABN3N3T5_9ACTN</name>
<sequence length="191" mass="21049">MARNPERRTALLDAAIDVLARDGARGLTFRAVDAQAGVPAGTSSNYFANRDDLLTQAGTRIHARMVPAPEKVDAAMRPEPSRELVTELMKWLVRRIAAERTGYLAMLELRLEATRRPALQAELTRAVRADLDENVRFHLAAGLPGDADTVLALYLAMTGLLLEHFTLPGVLSEEDLDRVVEMVVNRIVPAR</sequence>
<feature type="DNA-binding region" description="H-T-H motif" evidence="2">
    <location>
        <begin position="28"/>
        <end position="47"/>
    </location>
</feature>
<dbReference type="InterPro" id="IPR041583">
    <property type="entry name" value="TetR_C_31"/>
</dbReference>
<dbReference type="Proteomes" id="UP001499942">
    <property type="component" value="Unassembled WGS sequence"/>
</dbReference>
<accession>A0ABN3N3T5</accession>
<dbReference type="InterPro" id="IPR001647">
    <property type="entry name" value="HTH_TetR"/>
</dbReference>
<dbReference type="PANTHER" id="PTHR30055:SF231">
    <property type="entry name" value="TRANSCRIPTIONAL REGULATORY PROTEIN (PROBABLY DEOR-FAMILY)-RELATED"/>
    <property type="match status" value="1"/>
</dbReference>
<evidence type="ECO:0000256" key="1">
    <source>
        <dbReference type="ARBA" id="ARBA00023125"/>
    </source>
</evidence>
<evidence type="ECO:0000313" key="4">
    <source>
        <dbReference type="EMBL" id="GAA2513515.1"/>
    </source>
</evidence>
<keyword evidence="5" id="KW-1185">Reference proteome</keyword>
<dbReference type="SUPFAM" id="SSF46689">
    <property type="entry name" value="Homeodomain-like"/>
    <property type="match status" value="1"/>
</dbReference>
<gene>
    <name evidence="4" type="ORF">GCM10010393_53180</name>
</gene>
<dbReference type="EMBL" id="BAAASR010000034">
    <property type="protein sequence ID" value="GAA2513515.1"/>
    <property type="molecule type" value="Genomic_DNA"/>
</dbReference>
<dbReference type="InterPro" id="IPR050109">
    <property type="entry name" value="HTH-type_TetR-like_transc_reg"/>
</dbReference>
<reference evidence="4 5" key="1">
    <citation type="journal article" date="2019" name="Int. J. Syst. Evol. Microbiol.">
        <title>The Global Catalogue of Microorganisms (GCM) 10K type strain sequencing project: providing services to taxonomists for standard genome sequencing and annotation.</title>
        <authorList>
            <consortium name="The Broad Institute Genomics Platform"/>
            <consortium name="The Broad Institute Genome Sequencing Center for Infectious Disease"/>
            <person name="Wu L."/>
            <person name="Ma J."/>
        </authorList>
    </citation>
    <scope>NUCLEOTIDE SEQUENCE [LARGE SCALE GENOMIC DNA]</scope>
    <source>
        <strain evidence="4 5">JCM 5062</strain>
    </source>
</reference>
<dbReference type="Pfam" id="PF00440">
    <property type="entry name" value="TetR_N"/>
    <property type="match status" value="1"/>
</dbReference>
<dbReference type="PANTHER" id="PTHR30055">
    <property type="entry name" value="HTH-TYPE TRANSCRIPTIONAL REGULATOR RUTR"/>
    <property type="match status" value="1"/>
</dbReference>
<proteinExistence type="predicted"/>
<feature type="domain" description="HTH tetR-type" evidence="3">
    <location>
        <begin position="5"/>
        <end position="65"/>
    </location>
</feature>
<keyword evidence="1 2" id="KW-0238">DNA-binding</keyword>
<dbReference type="Gene3D" id="1.10.357.10">
    <property type="entry name" value="Tetracycline Repressor, domain 2"/>
    <property type="match status" value="1"/>
</dbReference>
<dbReference type="RefSeq" id="WP_344365821.1">
    <property type="nucleotide sequence ID" value="NZ_BAAASR010000034.1"/>
</dbReference>
<evidence type="ECO:0000313" key="5">
    <source>
        <dbReference type="Proteomes" id="UP001499942"/>
    </source>
</evidence>